<evidence type="ECO:0000256" key="3">
    <source>
        <dbReference type="ARBA" id="ARBA00023125"/>
    </source>
</evidence>
<dbReference type="GO" id="GO:0006106">
    <property type="term" value="P:fumarate metabolic process"/>
    <property type="evidence" value="ECO:0007669"/>
    <property type="project" value="InterPro"/>
</dbReference>
<feature type="domain" description="HTH CENPB-type" evidence="9">
    <location>
        <begin position="367"/>
        <end position="439"/>
    </location>
</feature>
<dbReference type="InterPro" id="IPR005677">
    <property type="entry name" value="Fum_hydII"/>
</dbReference>
<dbReference type="PANTHER" id="PTHR11444">
    <property type="entry name" value="ASPARTATEAMMONIA/ARGININOSUCCINATE/ADENYLOSUCCINATE LYASE"/>
    <property type="match status" value="1"/>
</dbReference>
<reference evidence="10 11" key="1">
    <citation type="journal article" date="2017" name="Nat. Ecol. Evol.">
        <title>Scallop genome provides insights into evolution of bilaterian karyotype and development.</title>
        <authorList>
            <person name="Wang S."/>
            <person name="Zhang J."/>
            <person name="Jiao W."/>
            <person name="Li J."/>
            <person name="Xun X."/>
            <person name="Sun Y."/>
            <person name="Guo X."/>
            <person name="Huan P."/>
            <person name="Dong B."/>
            <person name="Zhang L."/>
            <person name="Hu X."/>
            <person name="Sun X."/>
            <person name="Wang J."/>
            <person name="Zhao C."/>
            <person name="Wang Y."/>
            <person name="Wang D."/>
            <person name="Huang X."/>
            <person name="Wang R."/>
            <person name="Lv J."/>
            <person name="Li Y."/>
            <person name="Zhang Z."/>
            <person name="Liu B."/>
            <person name="Lu W."/>
            <person name="Hui Y."/>
            <person name="Liang J."/>
            <person name="Zhou Z."/>
            <person name="Hou R."/>
            <person name="Li X."/>
            <person name="Liu Y."/>
            <person name="Li H."/>
            <person name="Ning X."/>
            <person name="Lin Y."/>
            <person name="Zhao L."/>
            <person name="Xing Q."/>
            <person name="Dou J."/>
            <person name="Li Y."/>
            <person name="Mao J."/>
            <person name="Guo H."/>
            <person name="Dou H."/>
            <person name="Li T."/>
            <person name="Mu C."/>
            <person name="Jiang W."/>
            <person name="Fu Q."/>
            <person name="Fu X."/>
            <person name="Miao Y."/>
            <person name="Liu J."/>
            <person name="Yu Q."/>
            <person name="Li R."/>
            <person name="Liao H."/>
            <person name="Li X."/>
            <person name="Kong Y."/>
            <person name="Jiang Z."/>
            <person name="Chourrout D."/>
            <person name="Li R."/>
            <person name="Bao Z."/>
        </authorList>
    </citation>
    <scope>NUCLEOTIDE SEQUENCE [LARGE SCALE GENOMIC DNA]</scope>
    <source>
        <strain evidence="10 11">PY_sf001</strain>
    </source>
</reference>
<comment type="subcellular location">
    <subcellularLocation>
        <location evidence="6">Nucleus</location>
    </subcellularLocation>
</comment>
<dbReference type="InterPro" id="IPR006600">
    <property type="entry name" value="HTH_CenpB_DNA-bd_dom"/>
</dbReference>
<dbReference type="GO" id="GO:0006108">
    <property type="term" value="P:malate metabolic process"/>
    <property type="evidence" value="ECO:0007669"/>
    <property type="project" value="TreeGrafter"/>
</dbReference>
<dbReference type="Pfam" id="PF03221">
    <property type="entry name" value="HTH_Tnp_Tc5"/>
    <property type="match status" value="1"/>
</dbReference>
<feature type="domain" description="HTH psq-type" evidence="8">
    <location>
        <begin position="303"/>
        <end position="355"/>
    </location>
</feature>
<evidence type="ECO:0000256" key="4">
    <source>
        <dbReference type="ARBA" id="ARBA00023239"/>
    </source>
</evidence>
<evidence type="ECO:0000259" key="9">
    <source>
        <dbReference type="PROSITE" id="PS51253"/>
    </source>
</evidence>
<dbReference type="EMBL" id="NEDP02005558">
    <property type="protein sequence ID" value="OWF38681.1"/>
    <property type="molecule type" value="Genomic_DNA"/>
</dbReference>
<organism evidence="10 11">
    <name type="scientific">Mizuhopecten yessoensis</name>
    <name type="common">Japanese scallop</name>
    <name type="synonym">Patinopecten yessoensis</name>
    <dbReference type="NCBI Taxonomy" id="6573"/>
    <lineage>
        <taxon>Eukaryota</taxon>
        <taxon>Metazoa</taxon>
        <taxon>Spiralia</taxon>
        <taxon>Lophotrochozoa</taxon>
        <taxon>Mollusca</taxon>
        <taxon>Bivalvia</taxon>
        <taxon>Autobranchia</taxon>
        <taxon>Pteriomorphia</taxon>
        <taxon>Pectinida</taxon>
        <taxon>Pectinoidea</taxon>
        <taxon>Pectinidae</taxon>
        <taxon>Mizuhopecten</taxon>
    </lineage>
</organism>
<dbReference type="InterPro" id="IPR008948">
    <property type="entry name" value="L-Aspartase-like"/>
</dbReference>
<feature type="region of interest" description="Disordered" evidence="7">
    <location>
        <begin position="1"/>
        <end position="39"/>
    </location>
</feature>
<dbReference type="Gene3D" id="1.10.275.10">
    <property type="entry name" value="Fumarase/aspartase (N-terminal domain)"/>
    <property type="match status" value="1"/>
</dbReference>
<dbReference type="SMART" id="SM00674">
    <property type="entry name" value="CENPB"/>
    <property type="match status" value="1"/>
</dbReference>
<evidence type="ECO:0000256" key="5">
    <source>
        <dbReference type="ARBA" id="ARBA00023242"/>
    </source>
</evidence>
<dbReference type="InterPro" id="IPR007889">
    <property type="entry name" value="HTH_Psq"/>
</dbReference>
<dbReference type="GO" id="GO:0003677">
    <property type="term" value="F:DNA binding"/>
    <property type="evidence" value="ECO:0007669"/>
    <property type="project" value="UniProtKB-UniRule"/>
</dbReference>
<dbReference type="PANTHER" id="PTHR11444:SF1">
    <property type="entry name" value="FUMARATE HYDRATASE, MITOCHONDRIAL"/>
    <property type="match status" value="1"/>
</dbReference>
<evidence type="ECO:0000256" key="6">
    <source>
        <dbReference type="PROSITE-ProRule" id="PRU00320"/>
    </source>
</evidence>
<name>A0A210PQC2_MIZYE</name>
<dbReference type="GO" id="GO:0004333">
    <property type="term" value="F:fumarate hydratase activity"/>
    <property type="evidence" value="ECO:0007669"/>
    <property type="project" value="UniProtKB-EC"/>
</dbReference>
<keyword evidence="11" id="KW-1185">Reference proteome</keyword>
<comment type="similarity">
    <text evidence="1">Belongs to the class-II fumarase/aspartase family. Fumarase subfamily.</text>
</comment>
<dbReference type="CDD" id="cd01362">
    <property type="entry name" value="Fumarase_classII"/>
    <property type="match status" value="1"/>
</dbReference>
<keyword evidence="5 6" id="KW-0539">Nucleus</keyword>
<dbReference type="PROSITE" id="PS51253">
    <property type="entry name" value="HTH_CENPB"/>
    <property type="match status" value="1"/>
</dbReference>
<dbReference type="GO" id="GO:0005739">
    <property type="term" value="C:mitochondrion"/>
    <property type="evidence" value="ECO:0007669"/>
    <property type="project" value="TreeGrafter"/>
</dbReference>
<keyword evidence="4" id="KW-0456">Lyase</keyword>
<dbReference type="Proteomes" id="UP000242188">
    <property type="component" value="Unassembled WGS sequence"/>
</dbReference>
<dbReference type="SUPFAM" id="SSF46689">
    <property type="entry name" value="Homeodomain-like"/>
    <property type="match status" value="2"/>
</dbReference>
<gene>
    <name evidence="10" type="ORF">KP79_PYT10809</name>
</gene>
<evidence type="ECO:0000256" key="7">
    <source>
        <dbReference type="SAM" id="MobiDB-lite"/>
    </source>
</evidence>
<dbReference type="InterPro" id="IPR009057">
    <property type="entry name" value="Homeodomain-like_sf"/>
</dbReference>
<dbReference type="AlphaFoldDB" id="A0A210PQC2"/>
<dbReference type="InterPro" id="IPR022761">
    <property type="entry name" value="Fumarate_lyase_N"/>
</dbReference>
<dbReference type="InterPro" id="IPR000362">
    <property type="entry name" value="Fumarate_lyase_fam"/>
</dbReference>
<comment type="caution">
    <text evidence="10">The sequence shown here is derived from an EMBL/GenBank/DDBJ whole genome shotgun (WGS) entry which is preliminary data.</text>
</comment>
<accession>A0A210PQC2</accession>
<dbReference type="PRINTS" id="PR00149">
    <property type="entry name" value="FUMRATELYASE"/>
</dbReference>
<evidence type="ECO:0000313" key="11">
    <source>
        <dbReference type="Proteomes" id="UP000242188"/>
    </source>
</evidence>
<dbReference type="Pfam" id="PF04218">
    <property type="entry name" value="CENP-B_N"/>
    <property type="match status" value="1"/>
</dbReference>
<feature type="compositionally biased region" description="Polar residues" evidence="7">
    <location>
        <begin position="124"/>
        <end position="143"/>
    </location>
</feature>
<dbReference type="GO" id="GO:0006099">
    <property type="term" value="P:tricarboxylic acid cycle"/>
    <property type="evidence" value="ECO:0007669"/>
    <property type="project" value="UniProtKB-UniPathway"/>
</dbReference>
<feature type="compositionally biased region" description="Polar residues" evidence="7">
    <location>
        <begin position="175"/>
        <end position="186"/>
    </location>
</feature>
<dbReference type="Gene3D" id="1.20.200.10">
    <property type="entry name" value="Fumarase/aspartase (Central domain)"/>
    <property type="match status" value="1"/>
</dbReference>
<feature type="region of interest" description="Disordered" evidence="7">
    <location>
        <begin position="480"/>
        <end position="499"/>
    </location>
</feature>
<protein>
    <recommendedName>
        <fullName evidence="2">fumarate hydratase</fullName>
        <ecNumber evidence="2">4.2.1.2</ecNumber>
    </recommendedName>
</protein>
<evidence type="ECO:0000259" key="8">
    <source>
        <dbReference type="PROSITE" id="PS50960"/>
    </source>
</evidence>
<proteinExistence type="inferred from homology"/>
<dbReference type="OrthoDB" id="1738025at2759"/>
<dbReference type="FunFam" id="1.20.200.10:FF:000001">
    <property type="entry name" value="Fumarate hydratase, mitochondrial"/>
    <property type="match status" value="1"/>
</dbReference>
<dbReference type="UniPathway" id="UPA00223">
    <property type="reaction ID" value="UER01007"/>
</dbReference>
<dbReference type="SUPFAM" id="SSF48557">
    <property type="entry name" value="L-aspartase-like"/>
    <property type="match status" value="1"/>
</dbReference>
<dbReference type="EC" id="4.2.1.2" evidence="2"/>
<dbReference type="HAMAP" id="MF_00743">
    <property type="entry name" value="FumaraseC"/>
    <property type="match status" value="1"/>
</dbReference>
<evidence type="ECO:0000256" key="2">
    <source>
        <dbReference type="ARBA" id="ARBA00012921"/>
    </source>
</evidence>
<dbReference type="NCBIfam" id="TIGR00979">
    <property type="entry name" value="fumC_II"/>
    <property type="match status" value="1"/>
</dbReference>
<dbReference type="Pfam" id="PF00206">
    <property type="entry name" value="Lyase_1"/>
    <property type="match status" value="1"/>
</dbReference>
<dbReference type="PROSITE" id="PS50960">
    <property type="entry name" value="HTH_PSQ"/>
    <property type="match status" value="1"/>
</dbReference>
<evidence type="ECO:0000313" key="10">
    <source>
        <dbReference type="EMBL" id="OWF38681.1"/>
    </source>
</evidence>
<dbReference type="FunFam" id="1.10.275.10:FF:000001">
    <property type="entry name" value="Fumarate hydratase, mitochondrial"/>
    <property type="match status" value="1"/>
</dbReference>
<dbReference type="Gene3D" id="1.10.40.30">
    <property type="entry name" value="Fumarase/aspartase (C-terminal domain)"/>
    <property type="match status" value="1"/>
</dbReference>
<dbReference type="Gene3D" id="1.10.10.60">
    <property type="entry name" value="Homeodomain-like"/>
    <property type="match status" value="2"/>
</dbReference>
<sequence length="1017" mass="112591">MEAESTNTPAPGHNDSPGTHRRAGKSIDRQASTVQPVRHIMQEPLTFLKPKQEPRASDCDYSCGVFNNGTGGDINRQSDKDDSYFPRRHFLQTNMYRTGAGNESETTGRFAETNVTMTSNVQNNEHHTFTGSDLMSTRTNQDSHLNKRDQSDMHVTERSQADFPVPDLRSAERVSGNTEIPSSSSLPVFPNQRPPPYPVYMSQAAPPTTEGIVTHHTTAHVPASQSSWETRPKVEGYNNMGFNSNVSDSSMQSQIQELASSLVSMADNMPMPTPSSNSVGFPMSTAEVGQDSQNVMYMMPGGMPDVKKRRELSLKTKVDIINNAEGSGMSQRQLAAQFNICKSQVHNILKRKEEIKETYEISPGSDRKRRFIRTENDEINIMTLEWYHRLKQQNVKCVTGKMLQCKAREIAQQLGKTEFKASNGWLESFRKRHKIGPCNNINKVNTPKFDFTYSGMASNGFFKSAINNPELWNTYHSQPVPKESIEDSRSSPQSDEEVTSQNLYSYNFNMMLQNRNNNNNEGETEDDRVDRFDVDYNANEDEIYPYTDTNDGATHRIETDSFGKLEVPANKYYGANTARSLMNFDIGGPSEQMPIPIIHAFGVLKRCAAEVNQDYGLDPTIAKNIMIAAEEVVKGKLDTHFPLVVWQTGSGTQTNMNVNEVISNRAIEIMGGQLGSKTPVHPNDHVNMSQSSNDTFPTAMHIAVAMEVNHRLLPGMEKLRASLAAKCEDFTERKIVKIGRTHLQDATPLTLGQEFSGYVQQMEYGIERVKDTLPRLYKLAAGGTAVGTGLNTRIGFAESIAEKVASYTGIPFVTAPNKFEALAAHDALVEVHGALNTVSCSLMKIANDIRMLGSGPRCGIGELILPENEPGSSIMPGKVNPTQCEAVTMVAAQVMGNHVAVTVGGSNGHFELNVFKPMMVRNVLQSVRLIGDSCLSFSKNCIVGIVANEEKLTKNLNDSLMLVTALNPHIGYDNASQIAKLAHKEGLTLKQAALKLELVPEDKFDEWVRPEKMLGPK</sequence>
<feature type="compositionally biased region" description="Basic and acidic residues" evidence="7">
    <location>
        <begin position="144"/>
        <end position="160"/>
    </location>
</feature>
<dbReference type="InterPro" id="IPR020557">
    <property type="entry name" value="Fumarate_lyase_CS"/>
</dbReference>
<dbReference type="STRING" id="6573.A0A210PQC2"/>
<dbReference type="PROSITE" id="PS00163">
    <property type="entry name" value="FUMARATE_LYASES"/>
    <property type="match status" value="1"/>
</dbReference>
<keyword evidence="3 6" id="KW-0238">DNA-binding</keyword>
<dbReference type="Pfam" id="PF10415">
    <property type="entry name" value="FumaraseC_C"/>
    <property type="match status" value="1"/>
</dbReference>
<feature type="region of interest" description="Disordered" evidence="7">
    <location>
        <begin position="124"/>
        <end position="191"/>
    </location>
</feature>
<feature type="DNA-binding region" description="H-T-H motif" evidence="6">
    <location>
        <begin position="331"/>
        <end position="351"/>
    </location>
</feature>
<evidence type="ECO:0000256" key="1">
    <source>
        <dbReference type="ARBA" id="ARBA00009084"/>
    </source>
</evidence>
<dbReference type="FunFam" id="1.10.40.30:FF:000002">
    <property type="entry name" value="Fumarate hydratase class II"/>
    <property type="match status" value="1"/>
</dbReference>
<dbReference type="GO" id="GO:0005634">
    <property type="term" value="C:nucleus"/>
    <property type="evidence" value="ECO:0007669"/>
    <property type="project" value="UniProtKB-SubCell"/>
</dbReference>
<dbReference type="InterPro" id="IPR024083">
    <property type="entry name" value="Fumarase/histidase_N"/>
</dbReference>
<dbReference type="InterPro" id="IPR018951">
    <property type="entry name" value="Fumarase_C_C"/>
</dbReference>